<dbReference type="GO" id="GO:0004553">
    <property type="term" value="F:hydrolase activity, hydrolyzing O-glycosyl compounds"/>
    <property type="evidence" value="ECO:0007669"/>
    <property type="project" value="UniProtKB-ARBA"/>
</dbReference>
<feature type="domain" description="DUF4983" evidence="1">
    <location>
        <begin position="445"/>
        <end position="531"/>
    </location>
</feature>
<dbReference type="InterPro" id="IPR017850">
    <property type="entry name" value="Alkaline_phosphatase_core_sf"/>
</dbReference>
<evidence type="ECO:0000313" key="2">
    <source>
        <dbReference type="EMBL" id="SHI57419.1"/>
    </source>
</evidence>
<dbReference type="SUPFAM" id="SSF49899">
    <property type="entry name" value="Concanavalin A-like lectins/glucanases"/>
    <property type="match status" value="1"/>
</dbReference>
<dbReference type="Proteomes" id="UP000184231">
    <property type="component" value="Unassembled WGS sequence"/>
</dbReference>
<organism evidence="2 3">
    <name type="scientific">Arenibacter nanhaiticus</name>
    <dbReference type="NCBI Taxonomy" id="558155"/>
    <lineage>
        <taxon>Bacteria</taxon>
        <taxon>Pseudomonadati</taxon>
        <taxon>Bacteroidota</taxon>
        <taxon>Flavobacteriia</taxon>
        <taxon>Flavobacteriales</taxon>
        <taxon>Flavobacteriaceae</taxon>
        <taxon>Arenibacter</taxon>
    </lineage>
</organism>
<dbReference type="Pfam" id="PF13385">
    <property type="entry name" value="Laminin_G_3"/>
    <property type="match status" value="1"/>
</dbReference>
<dbReference type="GO" id="GO:0005975">
    <property type="term" value="P:carbohydrate metabolic process"/>
    <property type="evidence" value="ECO:0007669"/>
    <property type="project" value="UniProtKB-ARBA"/>
</dbReference>
<sequence length="537" mass="59794">MAMVLIGCHKSSRSENPTTDTDGKTKKVLIIGIDGCRPDVLEIANTPHLDNLISNGTYSLDARNTGITRSGPGWTSMLTGVWEDKHRVIDNTFEGYNHSSYPHLFKRIKQYDPNYKTVSVSQWHPINTKVVLSTADIISNVPDSSLEVERKTIAHLKETDLTAIFVHFDDVDHAGHSTGFSRDNPKYISAIETVDQSIGKIMSALKNRTTYEREDWLILVSTDHGGISNNHGGDSDEERTIFIIASGDSIAKRKISKTTTESTVPNPKDCLENSTELKFNADGFIKIPENKEYNFGTSQDFSIECRIKSDYAGDIHILGKKNWDNGLTPGFIFSFKPNSQKFKVNIGDGSQRADVETSNVTDNQWHTLSATFDRDGMLKVYIDGVFSNEVSISKIGNIDNELSFTIGADGNNKYHFNGSIAEVRIFNAVLAAEEINTWQCTTLDQTHKNIDNLIGHWKLNDGSGTHIKDSSTHENHAVRSGAKWEKVQSEIVVEQHNYKDTPRTVDVMVTALNHLCIPISPSWSLDGRSIISTECPN</sequence>
<reference evidence="2 3" key="1">
    <citation type="submission" date="2016-11" db="EMBL/GenBank/DDBJ databases">
        <authorList>
            <person name="Jaros S."/>
            <person name="Januszkiewicz K."/>
            <person name="Wedrychowicz H."/>
        </authorList>
    </citation>
    <scope>NUCLEOTIDE SEQUENCE [LARGE SCALE GENOMIC DNA]</scope>
    <source>
        <strain evidence="2 3">CGMCC 1.8863</strain>
    </source>
</reference>
<dbReference type="Gene3D" id="2.60.120.200">
    <property type="match status" value="1"/>
</dbReference>
<dbReference type="EMBL" id="FQYX01000003">
    <property type="protein sequence ID" value="SHI57419.1"/>
    <property type="molecule type" value="Genomic_DNA"/>
</dbReference>
<dbReference type="InterPro" id="IPR002591">
    <property type="entry name" value="Phosphodiest/P_Trfase"/>
</dbReference>
<keyword evidence="3" id="KW-1185">Reference proteome</keyword>
<dbReference type="Pfam" id="PF01663">
    <property type="entry name" value="Phosphodiest"/>
    <property type="match status" value="2"/>
</dbReference>
<name>A0A1M6C8T9_9FLAO</name>
<accession>A0A1M6C8T9</accession>
<dbReference type="Pfam" id="PF16356">
    <property type="entry name" value="DUF4983"/>
    <property type="match status" value="1"/>
</dbReference>
<dbReference type="SUPFAM" id="SSF53649">
    <property type="entry name" value="Alkaline phosphatase-like"/>
    <property type="match status" value="1"/>
</dbReference>
<dbReference type="AlphaFoldDB" id="A0A1M6C8T9"/>
<gene>
    <name evidence="2" type="ORF">SAMN04487911_103123</name>
</gene>
<dbReference type="InterPro" id="IPR013320">
    <property type="entry name" value="ConA-like_dom_sf"/>
</dbReference>
<proteinExistence type="predicted"/>
<dbReference type="PANTHER" id="PTHR10151:SF120">
    <property type="entry name" value="BIS(5'-ADENOSYL)-TRIPHOSPHATASE"/>
    <property type="match status" value="1"/>
</dbReference>
<dbReference type="Gene3D" id="3.40.720.10">
    <property type="entry name" value="Alkaline Phosphatase, subunit A"/>
    <property type="match status" value="1"/>
</dbReference>
<evidence type="ECO:0000313" key="3">
    <source>
        <dbReference type="Proteomes" id="UP000184231"/>
    </source>
</evidence>
<dbReference type="STRING" id="558155.SAMN04487911_103123"/>
<evidence type="ECO:0000259" key="1">
    <source>
        <dbReference type="Pfam" id="PF16356"/>
    </source>
</evidence>
<protein>
    <submittedName>
        <fullName evidence="2">Type I phosphodiesterase / nucleotide pyrophosphatase</fullName>
    </submittedName>
</protein>
<dbReference type="PANTHER" id="PTHR10151">
    <property type="entry name" value="ECTONUCLEOTIDE PYROPHOSPHATASE/PHOSPHODIESTERASE"/>
    <property type="match status" value="1"/>
</dbReference>
<dbReference type="InterPro" id="IPR032309">
    <property type="entry name" value="DUF4983"/>
</dbReference>